<sequence>MVEPSSADYKALVKKRSTYRKIVASSVNFIKKFDTKSKSCRQIKLRLDEIVKTMGNYDEVQTKIGEIDERPDVQDNERISFLDECNEVRSLMLDIIDEYEKSDMNNGRNSTELSSTSRDGGFVKLPAFPIPIFKGSLQDWPSFIDTFNAMFHENDKVPTVQKFQHLKSCLVESAADIVKTIPTTAENYMQAYEAVVSRYENKTLIVQSHIRSLFDTPKVEKTSAFNLRQLYHHVTSHVRSLKALGQLTQHWNAWLVTLVCSRLDNVTVGEWQLRQSSKELPRYSDIENYLAMRVAAFEAGEAANQQVLPVDKNNKLRQFGTGPNKVTEKRSLFTKSNDYVKCFICGEGHQINHCDEFLSMKIEDRKAAVFKFKLCYNCLRRNHQVHQCRSSSCTTCGKKHNNLLHQEFQNYTTSKPSTSCEVNQPASPQSAFVGITNSSLFTQSHTMVMLATVVVEVCDESGKMVQCRAVLDSGSQVNFVTNQCARRLGLFRVDAAVSVTGIAQVHSRVEDVQFNVKLHVLPSITSPLPAQAFNPDKFVIPAYVQNKLADPGYNKPGNVDMLLGAELFFDIMKTDKHVISEQASFQSTVFGWILTGQVVTNCHQSVSNPVMCNSSALSLFITTSARDSAEEEEVERHFKSTVVRTETGRFMVRLPLKLHPEVIGSTLFMAKRRFFNLEAKLSKDAVLAKQYDDFMLEYIKLGHMQPVTSSSSSTVSYYLPHHAVIKNNSITTKLRVVFDASATGSSGMPPNNIMLKGPTVQPTLHSTLLRFRTHTFALTADIEKMYRQILVHPDDCELQRILYRSSPSETLKEYTLRTVTYGTKSAPYLATRCLSQLGSEACRSNTQRTIRDDFYVDDLLTGGESIEDYLILYNDTSNTLLSAGMSLRKWCTNSSVLSNQLATSEQDPNYLLKLHANDTVSTLGVTWNPHADCFQFIVRDWKPPIHMSKRSLLLDINKVYDPLGFISPVLVKGTIFVQQLWFLKIGWDTRLPKELQNKWMNFYGELSALEALQIPRRVMYSHEHIELHGFSDASQEAYGACVYVKTTDDHGQVTVLLYTSKSRVAPTKQTTIPRLELCGAVMLMEIMMDVVDELTRMDIQVNQSNVMLWTDSTIVLAWIKSSQPLKSYVANRVARILDHSVQSQWKHVPTNQNPADIISRGTSAMEIKTNMLWWMGPQWLLHPRVEWPSRVTADDEDIPEVRCIKLALVAVSASNTVLDRYSEWNSLIRTTGWLLRFCHNAKATKITRLPNMYGPLTMTELAKAQTVWLQYVQSIEFKEELTALKKGKPVSSKSRLKSLNPFIDQDDLVLVSGRLSLSNLSDQRKFPIILPSRHKITRMIFEHEHKRLLHAGPQALLASIHTRFWPLRGRDTARFTVHKCITCFRHYPTTLTPCMAPLPRQRTSIERPFTHTGVDFCGPISVRSGIRRVTSTKAYISVFVCFSTRAIHLELVNGLTSNAFIAALKIFIGRRGSPQHMYSDNGTNFVGANKELRAYIQQLHKDYHLDKSIKLSGMQWHFNPPATPHFGGLWESAVKSTKTHLVKCTKGALFTFEELSTLLCQVEAVLNYRPMTSLSTDPSDYSALTPAHFLIGSPLTQVLEPTIATEPRNKLKRWEVVRFQSQHFWNRWSREYLPQLQKRGRWLSLSRPVKVGDLAISKEDNQPARQWKLVRITAVHPGSGWDNQAGKEYQCPVVKLAVLPTSVDEDNDHEDTIV</sequence>
<dbReference type="Gene3D" id="3.30.70.270">
    <property type="match status" value="1"/>
</dbReference>
<dbReference type="InterPro" id="IPR043128">
    <property type="entry name" value="Rev_trsase/Diguanyl_cyclase"/>
</dbReference>
<dbReference type="SMART" id="SM00343">
    <property type="entry name" value="ZnF_C2HC"/>
    <property type="match status" value="2"/>
</dbReference>
<organism evidence="2 3">
    <name type="scientific">Aphis craccivora</name>
    <name type="common">Cowpea aphid</name>
    <dbReference type="NCBI Taxonomy" id="307492"/>
    <lineage>
        <taxon>Eukaryota</taxon>
        <taxon>Metazoa</taxon>
        <taxon>Ecdysozoa</taxon>
        <taxon>Arthropoda</taxon>
        <taxon>Hexapoda</taxon>
        <taxon>Insecta</taxon>
        <taxon>Pterygota</taxon>
        <taxon>Neoptera</taxon>
        <taxon>Paraneoptera</taxon>
        <taxon>Hemiptera</taxon>
        <taxon>Sternorrhyncha</taxon>
        <taxon>Aphidomorpha</taxon>
        <taxon>Aphidoidea</taxon>
        <taxon>Aphididae</taxon>
        <taxon>Aphidini</taxon>
        <taxon>Aphis</taxon>
        <taxon>Aphis</taxon>
    </lineage>
</organism>
<comment type="caution">
    <text evidence="2">The sequence shown here is derived from an EMBL/GenBank/DDBJ whole genome shotgun (WGS) entry which is preliminary data.</text>
</comment>
<feature type="domain" description="Integrase catalytic" evidence="1">
    <location>
        <begin position="1404"/>
        <end position="1594"/>
    </location>
</feature>
<dbReference type="GO" id="GO:0071897">
    <property type="term" value="P:DNA biosynthetic process"/>
    <property type="evidence" value="ECO:0007669"/>
    <property type="project" value="UniProtKB-ARBA"/>
</dbReference>
<dbReference type="EMBL" id="VUJU01005622">
    <property type="protein sequence ID" value="KAF0750728.1"/>
    <property type="molecule type" value="Genomic_DNA"/>
</dbReference>
<accession>A0A6G0Y842</accession>
<dbReference type="InterPro" id="IPR005312">
    <property type="entry name" value="DUF1759"/>
</dbReference>
<dbReference type="SUPFAM" id="SSF53098">
    <property type="entry name" value="Ribonuclease H-like"/>
    <property type="match status" value="1"/>
</dbReference>
<dbReference type="InterPro" id="IPR043502">
    <property type="entry name" value="DNA/RNA_pol_sf"/>
</dbReference>
<dbReference type="OrthoDB" id="6593835at2759"/>
<dbReference type="InterPro" id="IPR036397">
    <property type="entry name" value="RNaseH_sf"/>
</dbReference>
<proteinExistence type="predicted"/>
<dbReference type="Gene3D" id="2.40.70.10">
    <property type="entry name" value="Acid Proteases"/>
    <property type="match status" value="1"/>
</dbReference>
<dbReference type="Proteomes" id="UP000478052">
    <property type="component" value="Unassembled WGS sequence"/>
</dbReference>
<dbReference type="GO" id="GO:0042575">
    <property type="term" value="C:DNA polymerase complex"/>
    <property type="evidence" value="ECO:0007669"/>
    <property type="project" value="UniProtKB-ARBA"/>
</dbReference>
<dbReference type="PANTHER" id="PTHR47331">
    <property type="entry name" value="PHD-TYPE DOMAIN-CONTAINING PROTEIN"/>
    <property type="match status" value="1"/>
</dbReference>
<dbReference type="GO" id="GO:0003676">
    <property type="term" value="F:nucleic acid binding"/>
    <property type="evidence" value="ECO:0007669"/>
    <property type="project" value="InterPro"/>
</dbReference>
<dbReference type="InterPro" id="IPR012337">
    <property type="entry name" value="RNaseH-like_sf"/>
</dbReference>
<dbReference type="InterPro" id="IPR000477">
    <property type="entry name" value="RT_dom"/>
</dbReference>
<keyword evidence="3" id="KW-1185">Reference proteome</keyword>
<reference evidence="2 3" key="1">
    <citation type="submission" date="2019-08" db="EMBL/GenBank/DDBJ databases">
        <title>Whole genome of Aphis craccivora.</title>
        <authorList>
            <person name="Voronova N.V."/>
            <person name="Shulinski R.S."/>
            <person name="Bandarenka Y.V."/>
            <person name="Zhorov D.G."/>
            <person name="Warner D."/>
        </authorList>
    </citation>
    <scope>NUCLEOTIDE SEQUENCE [LARGE SCALE GENOMIC DNA]</scope>
    <source>
        <strain evidence="2">180601</strain>
        <tissue evidence="2">Whole Body</tissue>
    </source>
</reference>
<evidence type="ECO:0000313" key="2">
    <source>
        <dbReference type="EMBL" id="KAF0750728.1"/>
    </source>
</evidence>
<gene>
    <name evidence="2" type="ORF">FWK35_00034303</name>
</gene>
<name>A0A6G0Y842_APHCR</name>
<dbReference type="Pfam" id="PF00078">
    <property type="entry name" value="RVT_1"/>
    <property type="match status" value="1"/>
</dbReference>
<dbReference type="InterPro" id="IPR040676">
    <property type="entry name" value="DUF5641"/>
</dbReference>
<dbReference type="PROSITE" id="PS50994">
    <property type="entry name" value="INTEGRASE"/>
    <property type="match status" value="1"/>
</dbReference>
<dbReference type="Pfam" id="PF05380">
    <property type="entry name" value="Peptidase_A17"/>
    <property type="match status" value="1"/>
</dbReference>
<protein>
    <submittedName>
        <fullName evidence="2">Integrase catalytic domain-containing protein</fullName>
    </submittedName>
</protein>
<dbReference type="GO" id="GO:0015074">
    <property type="term" value="P:DNA integration"/>
    <property type="evidence" value="ECO:0007669"/>
    <property type="project" value="InterPro"/>
</dbReference>
<evidence type="ECO:0000259" key="1">
    <source>
        <dbReference type="PROSITE" id="PS50994"/>
    </source>
</evidence>
<dbReference type="PANTHER" id="PTHR47331:SF4">
    <property type="entry name" value="PEPTIDASE S1 DOMAIN-CONTAINING PROTEIN"/>
    <property type="match status" value="1"/>
</dbReference>
<dbReference type="InterPro" id="IPR021109">
    <property type="entry name" value="Peptidase_aspartic_dom_sf"/>
</dbReference>
<dbReference type="Gene3D" id="3.10.10.10">
    <property type="entry name" value="HIV Type 1 Reverse Transcriptase, subunit A, domain 1"/>
    <property type="match status" value="1"/>
</dbReference>
<dbReference type="Pfam" id="PF18701">
    <property type="entry name" value="DUF5641"/>
    <property type="match status" value="1"/>
</dbReference>
<dbReference type="Pfam" id="PF03564">
    <property type="entry name" value="DUF1759"/>
    <property type="match status" value="1"/>
</dbReference>
<dbReference type="InterPro" id="IPR008042">
    <property type="entry name" value="Retrotrans_Pao"/>
</dbReference>
<dbReference type="InterPro" id="IPR001878">
    <property type="entry name" value="Znf_CCHC"/>
</dbReference>
<evidence type="ECO:0000313" key="3">
    <source>
        <dbReference type="Proteomes" id="UP000478052"/>
    </source>
</evidence>
<dbReference type="GO" id="GO:0008270">
    <property type="term" value="F:zinc ion binding"/>
    <property type="evidence" value="ECO:0007669"/>
    <property type="project" value="InterPro"/>
</dbReference>
<dbReference type="SUPFAM" id="SSF56672">
    <property type="entry name" value="DNA/RNA polymerases"/>
    <property type="match status" value="1"/>
</dbReference>
<dbReference type="Gene3D" id="3.30.420.10">
    <property type="entry name" value="Ribonuclease H-like superfamily/Ribonuclease H"/>
    <property type="match status" value="1"/>
</dbReference>
<dbReference type="InterPro" id="IPR001584">
    <property type="entry name" value="Integrase_cat-core"/>
</dbReference>